<dbReference type="EMBL" id="JAWQEG010000229">
    <property type="protein sequence ID" value="KAK3893105.1"/>
    <property type="molecule type" value="Genomic_DNA"/>
</dbReference>
<evidence type="ECO:0000256" key="2">
    <source>
        <dbReference type="SAM" id="SignalP"/>
    </source>
</evidence>
<dbReference type="Proteomes" id="UP001286313">
    <property type="component" value="Unassembled WGS sequence"/>
</dbReference>
<accession>A0AAE1GJL5</accession>
<keyword evidence="1" id="KW-0472">Membrane</keyword>
<sequence length="257" mass="28836">MNVLWVLSTLVLFLLSFITPNVRAEDVDGAWTKFSALHTQCTSECDGGVTIRARSCTKPWGYGATGETVQRLVAVGQRVRLPMCGNETCKFGDLQTLEGDCNTWNRRQCESPCTKVNVERLCPDDAVCRDDSDDEDPKYTCVCTMGYDMAPDNKSCVNPLPTEPTPRPHPLHCRLNRKCTTHVRLYSLCGEEGRDVLTSTEHVVGWGLAAVFILFCIAFEFMHYGGEYHCWLQMNTHCFMVNSSTSLVWLSSALELE</sequence>
<feature type="chain" id="PRO_5042295898" description="EGF-like domain-containing protein" evidence="2">
    <location>
        <begin position="25"/>
        <end position="257"/>
    </location>
</feature>
<organism evidence="3 4">
    <name type="scientific">Petrolisthes cinctipes</name>
    <name type="common">Flat porcelain crab</name>
    <dbReference type="NCBI Taxonomy" id="88211"/>
    <lineage>
        <taxon>Eukaryota</taxon>
        <taxon>Metazoa</taxon>
        <taxon>Ecdysozoa</taxon>
        <taxon>Arthropoda</taxon>
        <taxon>Crustacea</taxon>
        <taxon>Multicrustacea</taxon>
        <taxon>Malacostraca</taxon>
        <taxon>Eumalacostraca</taxon>
        <taxon>Eucarida</taxon>
        <taxon>Decapoda</taxon>
        <taxon>Pleocyemata</taxon>
        <taxon>Anomura</taxon>
        <taxon>Galatheoidea</taxon>
        <taxon>Porcellanidae</taxon>
        <taxon>Petrolisthes</taxon>
    </lineage>
</organism>
<proteinExistence type="predicted"/>
<keyword evidence="1" id="KW-0812">Transmembrane</keyword>
<feature type="transmembrane region" description="Helical" evidence="1">
    <location>
        <begin position="203"/>
        <end position="224"/>
    </location>
</feature>
<name>A0AAE1GJL5_PETCI</name>
<gene>
    <name evidence="3" type="ORF">Pcinc_003054</name>
</gene>
<feature type="signal peptide" evidence="2">
    <location>
        <begin position="1"/>
        <end position="24"/>
    </location>
</feature>
<keyword evidence="1" id="KW-1133">Transmembrane helix</keyword>
<keyword evidence="2" id="KW-0732">Signal</keyword>
<keyword evidence="4" id="KW-1185">Reference proteome</keyword>
<reference evidence="3" key="1">
    <citation type="submission" date="2023-10" db="EMBL/GenBank/DDBJ databases">
        <title>Genome assemblies of two species of porcelain crab, Petrolisthes cinctipes and Petrolisthes manimaculis (Anomura: Porcellanidae).</title>
        <authorList>
            <person name="Angst P."/>
        </authorList>
    </citation>
    <scope>NUCLEOTIDE SEQUENCE</scope>
    <source>
        <strain evidence="3">PB745_01</strain>
        <tissue evidence="3">Gill</tissue>
    </source>
</reference>
<evidence type="ECO:0008006" key="5">
    <source>
        <dbReference type="Google" id="ProtNLM"/>
    </source>
</evidence>
<comment type="caution">
    <text evidence="3">The sequence shown here is derived from an EMBL/GenBank/DDBJ whole genome shotgun (WGS) entry which is preliminary data.</text>
</comment>
<protein>
    <recommendedName>
        <fullName evidence="5">EGF-like domain-containing protein</fullName>
    </recommendedName>
</protein>
<evidence type="ECO:0000256" key="1">
    <source>
        <dbReference type="SAM" id="Phobius"/>
    </source>
</evidence>
<evidence type="ECO:0000313" key="3">
    <source>
        <dbReference type="EMBL" id="KAK3893105.1"/>
    </source>
</evidence>
<evidence type="ECO:0000313" key="4">
    <source>
        <dbReference type="Proteomes" id="UP001286313"/>
    </source>
</evidence>
<dbReference type="AlphaFoldDB" id="A0AAE1GJL5"/>